<evidence type="ECO:0000313" key="12">
    <source>
        <dbReference type="EMBL" id="GAA0318496.1"/>
    </source>
</evidence>
<dbReference type="InterPro" id="IPR029063">
    <property type="entry name" value="SAM-dependent_MTases_sf"/>
</dbReference>
<evidence type="ECO:0000256" key="9">
    <source>
        <dbReference type="ARBA" id="ARBA00030757"/>
    </source>
</evidence>
<proteinExistence type="inferred from homology"/>
<evidence type="ECO:0000313" key="13">
    <source>
        <dbReference type="Proteomes" id="UP001501822"/>
    </source>
</evidence>
<dbReference type="EMBL" id="BAAABM010000007">
    <property type="protein sequence ID" value="GAA0318496.1"/>
    <property type="molecule type" value="Genomic_DNA"/>
</dbReference>
<evidence type="ECO:0000256" key="3">
    <source>
        <dbReference type="ARBA" id="ARBA00011890"/>
    </source>
</evidence>
<reference evidence="13" key="1">
    <citation type="journal article" date="2019" name="Int. J. Syst. Evol. Microbiol.">
        <title>The Global Catalogue of Microorganisms (GCM) 10K type strain sequencing project: providing services to taxonomists for standard genome sequencing and annotation.</title>
        <authorList>
            <consortium name="The Broad Institute Genomics Platform"/>
            <consortium name="The Broad Institute Genome Sequencing Center for Infectious Disease"/>
            <person name="Wu L."/>
            <person name="Ma J."/>
        </authorList>
    </citation>
    <scope>NUCLEOTIDE SEQUENCE [LARGE SCALE GENOMIC DNA]</scope>
    <source>
        <strain evidence="13">JCM 3146</strain>
    </source>
</reference>
<dbReference type="InterPro" id="IPR000682">
    <property type="entry name" value="PCMT"/>
</dbReference>
<dbReference type="Gene3D" id="3.40.50.150">
    <property type="entry name" value="Vaccinia Virus protein VP39"/>
    <property type="match status" value="1"/>
</dbReference>
<protein>
    <recommendedName>
        <fullName evidence="4">Protein-L-isoaspartate O-methyltransferase</fullName>
        <ecNumber evidence="3">2.1.1.77</ecNumber>
    </recommendedName>
    <alternativeName>
        <fullName evidence="11">L-isoaspartyl protein carboxyl methyltransferase</fullName>
    </alternativeName>
    <alternativeName>
        <fullName evidence="9">Protein L-isoaspartyl methyltransferase</fullName>
    </alternativeName>
    <alternativeName>
        <fullName evidence="10">Protein-beta-aspartate methyltransferase</fullName>
    </alternativeName>
</protein>
<keyword evidence="13" id="KW-1185">Reference proteome</keyword>
<comment type="subcellular location">
    <subcellularLocation>
        <location evidence="1">Cytoplasm</location>
    </subcellularLocation>
</comment>
<name>A0ABP3FLP2_9ACTN</name>
<dbReference type="GO" id="GO:0032259">
    <property type="term" value="P:methylation"/>
    <property type="evidence" value="ECO:0007669"/>
    <property type="project" value="UniProtKB-KW"/>
</dbReference>
<evidence type="ECO:0000256" key="5">
    <source>
        <dbReference type="ARBA" id="ARBA00022490"/>
    </source>
</evidence>
<keyword evidence="5" id="KW-0963">Cytoplasm</keyword>
<sequence length="389" mass="41959">MTATGTRRQRLHQELLDAGAMTPDWRAAFEAVPRDRFLPAVMWPLTGEGYITVDRDADPIAWQLWADSDVPIVTQWDDGHHIGPGAGEEPTSSSSMPTMVASMFRDLAVVDGARVLEVGTGTGWCAGLLSARLGADRVTSVEVDAALAHAARKALWAARWRPTVVTGDGANGRPAGAPYDRVLATACARRIPAAWIAQTRPGGLIVTPWGTPYSQSDAIAQLTVTVDGAAIGRFTGPAGFMKLRDQRGDRIDPERYLPGGVWPDDARESSTAIARDELLAADWAIGLRVPDARRTVSVDGDATTLMVYGLTDASWAAVFWCDCCTEWDVLQGGPRALWQEVEAAYRWWAGADRPDVTRFGLTVTPDGQRVWLDDPAQIVSPLRAGTATA</sequence>
<comment type="caution">
    <text evidence="12">The sequence shown here is derived from an EMBL/GenBank/DDBJ whole genome shotgun (WGS) entry which is preliminary data.</text>
</comment>
<dbReference type="Proteomes" id="UP001501822">
    <property type="component" value="Unassembled WGS sequence"/>
</dbReference>
<dbReference type="PANTHER" id="PTHR11579:SF0">
    <property type="entry name" value="PROTEIN-L-ISOASPARTATE(D-ASPARTATE) O-METHYLTRANSFERASE"/>
    <property type="match status" value="1"/>
</dbReference>
<gene>
    <name evidence="12" type="ORF">GCM10010151_05430</name>
</gene>
<keyword evidence="8" id="KW-0949">S-adenosyl-L-methionine</keyword>
<keyword evidence="7" id="KW-0808">Transferase</keyword>
<dbReference type="SUPFAM" id="SSF53335">
    <property type="entry name" value="S-adenosyl-L-methionine-dependent methyltransferases"/>
    <property type="match status" value="1"/>
</dbReference>
<dbReference type="GO" id="GO:0008168">
    <property type="term" value="F:methyltransferase activity"/>
    <property type="evidence" value="ECO:0007669"/>
    <property type="project" value="UniProtKB-KW"/>
</dbReference>
<evidence type="ECO:0000256" key="6">
    <source>
        <dbReference type="ARBA" id="ARBA00022603"/>
    </source>
</evidence>
<comment type="similarity">
    <text evidence="2">Belongs to the methyltransferase superfamily. L-isoaspartyl/D-aspartyl protein methyltransferase family.</text>
</comment>
<organism evidence="12 13">
    <name type="scientific">Actinoallomurus spadix</name>
    <dbReference type="NCBI Taxonomy" id="79912"/>
    <lineage>
        <taxon>Bacteria</taxon>
        <taxon>Bacillati</taxon>
        <taxon>Actinomycetota</taxon>
        <taxon>Actinomycetes</taxon>
        <taxon>Streptosporangiales</taxon>
        <taxon>Thermomonosporaceae</taxon>
        <taxon>Actinoallomurus</taxon>
    </lineage>
</organism>
<dbReference type="CDD" id="cd02440">
    <property type="entry name" value="AdoMet_MTases"/>
    <property type="match status" value="1"/>
</dbReference>
<keyword evidence="6 12" id="KW-0489">Methyltransferase</keyword>
<evidence type="ECO:0000256" key="2">
    <source>
        <dbReference type="ARBA" id="ARBA00005369"/>
    </source>
</evidence>
<dbReference type="PANTHER" id="PTHR11579">
    <property type="entry name" value="PROTEIN-L-ISOASPARTATE O-METHYLTRANSFERASE"/>
    <property type="match status" value="1"/>
</dbReference>
<dbReference type="EC" id="2.1.1.77" evidence="3"/>
<evidence type="ECO:0000256" key="11">
    <source>
        <dbReference type="ARBA" id="ARBA00031350"/>
    </source>
</evidence>
<evidence type="ECO:0000256" key="4">
    <source>
        <dbReference type="ARBA" id="ARBA00013346"/>
    </source>
</evidence>
<evidence type="ECO:0000256" key="1">
    <source>
        <dbReference type="ARBA" id="ARBA00004496"/>
    </source>
</evidence>
<dbReference type="RefSeq" id="WP_252800096.1">
    <property type="nucleotide sequence ID" value="NZ_BAAABM010000007.1"/>
</dbReference>
<accession>A0ABP3FLP2</accession>
<evidence type="ECO:0000256" key="7">
    <source>
        <dbReference type="ARBA" id="ARBA00022679"/>
    </source>
</evidence>
<evidence type="ECO:0000256" key="10">
    <source>
        <dbReference type="ARBA" id="ARBA00031323"/>
    </source>
</evidence>
<dbReference type="Pfam" id="PF01135">
    <property type="entry name" value="PCMT"/>
    <property type="match status" value="1"/>
</dbReference>
<evidence type="ECO:0000256" key="8">
    <source>
        <dbReference type="ARBA" id="ARBA00022691"/>
    </source>
</evidence>